<dbReference type="InterPro" id="IPR007712">
    <property type="entry name" value="RelE/ParE_toxin"/>
</dbReference>
<evidence type="ECO:0000313" key="3">
    <source>
        <dbReference type="Proteomes" id="UP000767854"/>
    </source>
</evidence>
<proteinExistence type="predicted"/>
<accession>A0ABS2MNE2</accession>
<sequence>MYQIVRTEKADNQLRDLLYYIADDSGDIEIALNYLNKLEKAIMRLSDFPDLGSIPRYAILRKQGFRVLIVEKNLVFYKTNHTHKEVIIYAIVDGRQEYLNLI</sequence>
<evidence type="ECO:0000313" key="2">
    <source>
        <dbReference type="EMBL" id="MBM7560926.1"/>
    </source>
</evidence>
<dbReference type="EMBL" id="JAFBDT010000002">
    <property type="protein sequence ID" value="MBM7560926.1"/>
    <property type="molecule type" value="Genomic_DNA"/>
</dbReference>
<evidence type="ECO:0000256" key="1">
    <source>
        <dbReference type="ARBA" id="ARBA00022649"/>
    </source>
</evidence>
<organism evidence="2 3">
    <name type="scientific">Fusibacter tunisiensis</name>
    <dbReference type="NCBI Taxonomy" id="1008308"/>
    <lineage>
        <taxon>Bacteria</taxon>
        <taxon>Bacillati</taxon>
        <taxon>Bacillota</taxon>
        <taxon>Clostridia</taxon>
        <taxon>Eubacteriales</taxon>
        <taxon>Eubacteriales Family XII. Incertae Sedis</taxon>
        <taxon>Fusibacter</taxon>
    </lineage>
</organism>
<protein>
    <submittedName>
        <fullName evidence="2">Toxin ParE1/3/4</fullName>
    </submittedName>
</protein>
<dbReference type="Pfam" id="PF05016">
    <property type="entry name" value="ParE_toxin"/>
    <property type="match status" value="1"/>
</dbReference>
<comment type="caution">
    <text evidence="2">The sequence shown here is derived from an EMBL/GenBank/DDBJ whole genome shotgun (WGS) entry which is preliminary data.</text>
</comment>
<reference evidence="2 3" key="1">
    <citation type="submission" date="2021-01" db="EMBL/GenBank/DDBJ databases">
        <title>Genomic Encyclopedia of Type Strains, Phase IV (KMG-IV): sequencing the most valuable type-strain genomes for metagenomic binning, comparative biology and taxonomic classification.</title>
        <authorList>
            <person name="Goeker M."/>
        </authorList>
    </citation>
    <scope>NUCLEOTIDE SEQUENCE [LARGE SCALE GENOMIC DNA]</scope>
    <source>
        <strain evidence="2 3">DSM 24436</strain>
    </source>
</reference>
<dbReference type="RefSeq" id="WP_204661744.1">
    <property type="nucleotide sequence ID" value="NZ_JAFBDT010000002.1"/>
</dbReference>
<dbReference type="Proteomes" id="UP000767854">
    <property type="component" value="Unassembled WGS sequence"/>
</dbReference>
<name>A0ABS2MNE2_9FIRM</name>
<dbReference type="Gene3D" id="3.30.2310.20">
    <property type="entry name" value="RelE-like"/>
    <property type="match status" value="1"/>
</dbReference>
<keyword evidence="1" id="KW-1277">Toxin-antitoxin system</keyword>
<gene>
    <name evidence="2" type="ORF">JOC49_000440</name>
</gene>
<keyword evidence="3" id="KW-1185">Reference proteome</keyword>
<dbReference type="InterPro" id="IPR035093">
    <property type="entry name" value="RelE/ParE_toxin_dom_sf"/>
</dbReference>